<evidence type="ECO:0000256" key="3">
    <source>
        <dbReference type="ARBA" id="ARBA00022827"/>
    </source>
</evidence>
<keyword evidence="2" id="KW-0285">Flavoprotein</keyword>
<dbReference type="Gene3D" id="3.30.9.10">
    <property type="entry name" value="D-Amino Acid Oxidase, subunit A, domain 2"/>
    <property type="match status" value="1"/>
</dbReference>
<dbReference type="Gene3D" id="3.10.450.50">
    <property type="match status" value="1"/>
</dbReference>
<name>A0ABT3CAV0_9MYCO</name>
<reference evidence="6 7" key="1">
    <citation type="journal article" date="2022" name="BMC Genomics">
        <title>Comparative genome analysis of mycobacteria focusing on tRNA and non-coding RNA.</title>
        <authorList>
            <person name="Behra P.R.K."/>
            <person name="Pettersson B.M.F."/>
            <person name="Ramesh M."/>
            <person name="Das S."/>
            <person name="Dasgupta S."/>
            <person name="Kirsebom L.A."/>
        </authorList>
    </citation>
    <scope>NUCLEOTIDE SEQUENCE [LARGE SCALE GENOMIC DNA]</scope>
    <source>
        <strain evidence="6 7">DSM 44078</strain>
    </source>
</reference>
<dbReference type="InterPro" id="IPR036188">
    <property type="entry name" value="FAD/NAD-bd_sf"/>
</dbReference>
<dbReference type="Gene3D" id="3.40.30.120">
    <property type="match status" value="1"/>
</dbReference>
<feature type="domain" description="SnoaL-like" evidence="5">
    <location>
        <begin position="525"/>
        <end position="648"/>
    </location>
</feature>
<comment type="caution">
    <text evidence="6">The sequence shown here is derived from an EMBL/GenBank/DDBJ whole genome shotgun (WGS) entry which is preliminary data.</text>
</comment>
<dbReference type="Gene3D" id="3.50.50.60">
    <property type="entry name" value="FAD/NAD(P)-binding domain"/>
    <property type="match status" value="1"/>
</dbReference>
<comment type="cofactor">
    <cofactor evidence="1">
        <name>FAD</name>
        <dbReference type="ChEBI" id="CHEBI:57692"/>
    </cofactor>
</comment>
<evidence type="ECO:0000259" key="4">
    <source>
        <dbReference type="Pfam" id="PF01494"/>
    </source>
</evidence>
<evidence type="ECO:0000313" key="6">
    <source>
        <dbReference type="EMBL" id="MCV7226609.1"/>
    </source>
</evidence>
<keyword evidence="6" id="KW-0560">Oxidoreductase</keyword>
<dbReference type="Pfam" id="PF21274">
    <property type="entry name" value="Rng_hyd_C"/>
    <property type="match status" value="1"/>
</dbReference>
<dbReference type="SUPFAM" id="SSF54427">
    <property type="entry name" value="NTF2-like"/>
    <property type="match status" value="1"/>
</dbReference>
<dbReference type="EMBL" id="JACKTY010000028">
    <property type="protein sequence ID" value="MCV7226609.1"/>
    <property type="molecule type" value="Genomic_DNA"/>
</dbReference>
<dbReference type="Pfam" id="PF01494">
    <property type="entry name" value="FAD_binding_3"/>
    <property type="match status" value="1"/>
</dbReference>
<dbReference type="GO" id="GO:0004497">
    <property type="term" value="F:monooxygenase activity"/>
    <property type="evidence" value="ECO:0007669"/>
    <property type="project" value="UniProtKB-KW"/>
</dbReference>
<dbReference type="Proteomes" id="UP001526201">
    <property type="component" value="Unassembled WGS sequence"/>
</dbReference>
<dbReference type="CDD" id="cd00531">
    <property type="entry name" value="NTF2_like"/>
    <property type="match status" value="1"/>
</dbReference>
<evidence type="ECO:0000259" key="5">
    <source>
        <dbReference type="Pfam" id="PF13577"/>
    </source>
</evidence>
<dbReference type="InterPro" id="IPR032710">
    <property type="entry name" value="NTF2-like_dom_sf"/>
</dbReference>
<dbReference type="PANTHER" id="PTHR43004">
    <property type="entry name" value="TRK SYSTEM POTASSIUM UPTAKE PROTEIN"/>
    <property type="match status" value="1"/>
</dbReference>
<keyword evidence="3" id="KW-0274">FAD</keyword>
<protein>
    <submittedName>
        <fullName evidence="6">FAD-dependent monooxygenase</fullName>
    </submittedName>
</protein>
<dbReference type="InterPro" id="IPR050641">
    <property type="entry name" value="RIFMO-like"/>
</dbReference>
<feature type="domain" description="FAD-binding" evidence="4">
    <location>
        <begin position="9"/>
        <end position="349"/>
    </location>
</feature>
<dbReference type="Pfam" id="PF13577">
    <property type="entry name" value="SnoaL_4"/>
    <property type="match status" value="1"/>
</dbReference>
<dbReference type="InterPro" id="IPR002938">
    <property type="entry name" value="FAD-bd"/>
</dbReference>
<sequence length="662" mass="71544">MDGESADHTTTLVVGGSLVGLSAAVFLASHGVPTTLIERHSGSALHPRAIGYTTRTMELFRSVGIQLPASTQNGPPRRARVESLAGQWFEEYPWSPPVTAPAITADHSPVQASAIAQDALEPILRKRAIELGADLHLGTELVSFDDNGGGVTTIVRRRVDGSEYRLHADYLVAADGAASGIRSHLRIARTGRGLLSVQRSILFRAPELERYLRQGIVQFEIEQPGFDAFLTTYSDGRWVLMLKDDFERSEDEQRTAIRRATGIEDLAIDLITTGRWELSALIADHFSCGRTFLVGDAAHQLPPNRGGYGANTGIGDAHNLAWKIAGVHAGRSEPALLDTYDAERRPVAWLRHEQIFARADYKAYIDTPTSEAEIIDDVAMELGQLYRSVTAADVDPDLPVARRPDEWLGQPGTRAPHVWIAEGRSTLDHFGRNWTLVTDSETWRTAAESVAGQLGLQIDVLCFTPDSELHTPIVTAYGLGPGGASLVRPDGYIAWRSATAPTCRETALSAALTTAAILTPRPSRWDDHAAIVDLTARYADAINRGWGGKTIHPEAIADLFTADGTFEHPGTTPTIGATAIAAGLAEATAPVPLAMHAFLNPILVINGDRATGQWLMWVAADGDDDPRAAYLGADIAYTRAADGWRIQSIVITPGMRIPAEAR</sequence>
<dbReference type="SUPFAM" id="SSF51905">
    <property type="entry name" value="FAD/NAD(P)-binding domain"/>
    <property type="match status" value="1"/>
</dbReference>
<dbReference type="PANTHER" id="PTHR43004:SF19">
    <property type="entry name" value="BINDING MONOOXYGENASE, PUTATIVE (JCVI)-RELATED"/>
    <property type="match status" value="1"/>
</dbReference>
<accession>A0ABT3CAV0</accession>
<organism evidence="6 7">
    <name type="scientific">Mycolicibacterium komossense</name>
    <dbReference type="NCBI Taxonomy" id="1779"/>
    <lineage>
        <taxon>Bacteria</taxon>
        <taxon>Bacillati</taxon>
        <taxon>Actinomycetota</taxon>
        <taxon>Actinomycetes</taxon>
        <taxon>Mycobacteriales</taxon>
        <taxon>Mycobacteriaceae</taxon>
        <taxon>Mycolicibacterium</taxon>
    </lineage>
</organism>
<dbReference type="RefSeq" id="WP_264067473.1">
    <property type="nucleotide sequence ID" value="NZ_JACKTY010000028.1"/>
</dbReference>
<dbReference type="InterPro" id="IPR037401">
    <property type="entry name" value="SnoaL-like"/>
</dbReference>
<proteinExistence type="predicted"/>
<keyword evidence="6" id="KW-0503">Monooxygenase</keyword>
<gene>
    <name evidence="6" type="ORF">H7J73_11265</name>
</gene>
<evidence type="ECO:0000313" key="7">
    <source>
        <dbReference type="Proteomes" id="UP001526201"/>
    </source>
</evidence>
<dbReference type="PRINTS" id="PR00420">
    <property type="entry name" value="RNGMNOXGNASE"/>
</dbReference>
<evidence type="ECO:0000256" key="2">
    <source>
        <dbReference type="ARBA" id="ARBA00022630"/>
    </source>
</evidence>
<keyword evidence="7" id="KW-1185">Reference proteome</keyword>
<evidence type="ECO:0000256" key="1">
    <source>
        <dbReference type="ARBA" id="ARBA00001974"/>
    </source>
</evidence>